<comment type="subcellular location">
    <subcellularLocation>
        <location evidence="1">Cell membrane</location>
        <topology evidence="1">Single-pass membrane protein</topology>
    </subcellularLocation>
</comment>
<comment type="similarity">
    <text evidence="2">Belongs to the protein kinase superfamily. Ser/Thr protein kinase family.</text>
</comment>
<keyword evidence="9" id="KW-0677">Repeat</keyword>
<dbReference type="FunFam" id="3.80.10.10:FF:000129">
    <property type="entry name" value="Leucine-rich repeat receptor-like kinase"/>
    <property type="match status" value="1"/>
</dbReference>
<dbReference type="FunFam" id="1.10.510.10:FF:000198">
    <property type="entry name" value="receptor protein kinase TMK1"/>
    <property type="match status" value="1"/>
</dbReference>
<dbReference type="InterPro" id="IPR008271">
    <property type="entry name" value="Ser/Thr_kinase_AS"/>
</dbReference>
<evidence type="ECO:0000256" key="22">
    <source>
        <dbReference type="SAM" id="SignalP"/>
    </source>
</evidence>
<dbReference type="Gene3D" id="1.10.510.10">
    <property type="entry name" value="Transferase(Phosphotransferase) domain 1"/>
    <property type="match status" value="1"/>
</dbReference>
<dbReference type="FunFam" id="3.80.10.10:FF:000190">
    <property type="entry name" value="Receptor-like kinase TMK4"/>
    <property type="match status" value="1"/>
</dbReference>
<evidence type="ECO:0000256" key="1">
    <source>
        <dbReference type="ARBA" id="ARBA00004162"/>
    </source>
</evidence>
<dbReference type="PANTHER" id="PTHR47986">
    <property type="entry name" value="OSJNBA0070M12.3 PROTEIN"/>
    <property type="match status" value="1"/>
</dbReference>
<dbReference type="Pfam" id="PF08263">
    <property type="entry name" value="LRRNT_2"/>
    <property type="match status" value="2"/>
</dbReference>
<accession>A0AAX6I6K1</accession>
<keyword evidence="4" id="KW-0723">Serine/threonine-protein kinase</keyword>
<dbReference type="GO" id="GO:0004674">
    <property type="term" value="F:protein serine/threonine kinase activity"/>
    <property type="evidence" value="ECO:0007669"/>
    <property type="project" value="UniProtKB-KW"/>
</dbReference>
<dbReference type="PROSITE" id="PS00107">
    <property type="entry name" value="PROTEIN_KINASE_ATP"/>
    <property type="match status" value="1"/>
</dbReference>
<evidence type="ECO:0000256" key="13">
    <source>
        <dbReference type="ARBA" id="ARBA00022989"/>
    </source>
</evidence>
<feature type="region of interest" description="Disordered" evidence="21">
    <location>
        <begin position="910"/>
        <end position="950"/>
    </location>
</feature>
<keyword evidence="7" id="KW-0812">Transmembrane</keyword>
<keyword evidence="13" id="KW-1133">Transmembrane helix</keyword>
<dbReference type="InterPro" id="IPR003591">
    <property type="entry name" value="Leu-rich_rpt_typical-subtyp"/>
</dbReference>
<keyword evidence="6" id="KW-0808">Transferase</keyword>
<dbReference type="Pfam" id="PF07714">
    <property type="entry name" value="PK_Tyr_Ser-Thr"/>
    <property type="match status" value="1"/>
</dbReference>
<comment type="catalytic activity">
    <reaction evidence="18">
        <text>L-threonyl-[protein] + ATP = O-phospho-L-threonyl-[protein] + ADP + H(+)</text>
        <dbReference type="Rhea" id="RHEA:46608"/>
        <dbReference type="Rhea" id="RHEA-COMP:11060"/>
        <dbReference type="Rhea" id="RHEA-COMP:11605"/>
        <dbReference type="ChEBI" id="CHEBI:15378"/>
        <dbReference type="ChEBI" id="CHEBI:30013"/>
        <dbReference type="ChEBI" id="CHEBI:30616"/>
        <dbReference type="ChEBI" id="CHEBI:61977"/>
        <dbReference type="ChEBI" id="CHEBI:456216"/>
        <dbReference type="EC" id="2.7.11.1"/>
    </reaction>
</comment>
<dbReference type="InterPro" id="IPR017441">
    <property type="entry name" value="Protein_kinase_ATP_BS"/>
</dbReference>
<evidence type="ECO:0000256" key="16">
    <source>
        <dbReference type="ARBA" id="ARBA00023170"/>
    </source>
</evidence>
<evidence type="ECO:0000256" key="10">
    <source>
        <dbReference type="ARBA" id="ARBA00022741"/>
    </source>
</evidence>
<evidence type="ECO:0000256" key="14">
    <source>
        <dbReference type="ARBA" id="ARBA00023136"/>
    </source>
</evidence>
<dbReference type="SUPFAM" id="SSF56112">
    <property type="entry name" value="Protein kinase-like (PK-like)"/>
    <property type="match status" value="1"/>
</dbReference>
<dbReference type="SMART" id="SM00369">
    <property type="entry name" value="LRR_TYP"/>
    <property type="match status" value="3"/>
</dbReference>
<dbReference type="EMBL" id="JANAVB010004600">
    <property type="protein sequence ID" value="KAJ6848374.1"/>
    <property type="molecule type" value="Genomic_DNA"/>
</dbReference>
<evidence type="ECO:0000256" key="15">
    <source>
        <dbReference type="ARBA" id="ARBA00023157"/>
    </source>
</evidence>
<dbReference type="InterPro" id="IPR001245">
    <property type="entry name" value="Ser-Thr/Tyr_kinase_cat_dom"/>
</dbReference>
<evidence type="ECO:0000256" key="5">
    <source>
        <dbReference type="ARBA" id="ARBA00022614"/>
    </source>
</evidence>
<name>A0AAX6I6K1_IRIPA</name>
<dbReference type="InterPro" id="IPR001611">
    <property type="entry name" value="Leu-rich_rpt"/>
</dbReference>
<dbReference type="SMART" id="SM00220">
    <property type="entry name" value="S_TKc"/>
    <property type="match status" value="1"/>
</dbReference>
<dbReference type="Proteomes" id="UP001140949">
    <property type="component" value="Unassembled WGS sequence"/>
</dbReference>
<dbReference type="InterPro" id="IPR000719">
    <property type="entry name" value="Prot_kinase_dom"/>
</dbReference>
<evidence type="ECO:0000256" key="8">
    <source>
        <dbReference type="ARBA" id="ARBA00022729"/>
    </source>
</evidence>
<sequence length="950" mass="101449">MLLLPLLLVTLLSSCANRAVTLTDPADLSAMLDLSRSLSAGRVLGWSPAADPCSSWDLVTCSEAGKVTAIQVGNRSLAGTLPSSVGNLTALLRLELQSNSLSGPLPPSLGNLTSLQTLLLHDNRFVSIPADIFSGMSELVSVSVDHNPFDPWPIPASLQSCTSLVNFSANAANVTGGVPEFLATAFPSINHVGLAFNLLEGPLPAALAGSSLRSLWLNNQLSRERLSGGIGVVANMTSLEELWLHSNAFSGPIPDLSGLTSLRDLQLRDNRLTGPVPESLTSMKSITRLTLTNNLLQGPVPAFGNIGELDLKPESESFCLVKPGKCDPRVDVLLSVADAFNYPVKFAESWTGNDPCNDWLGITCDDAGNVTVVNFQKLGLNGSVPVALGSIPSLEKVLLGGNNLTGTIPDVLTELGSLKELDLSNNKIWGKVPSFRKNVMVKVDGNPDIGEAVSVPGSPSSHSRPATNGSVNVPGPSYAGSSDGKGKSVSVGVIVGSVLAAVCGVSLVVFLGFLHHRRRQQPLGRVQSPNTTVIHPRYSGSDPDSVKITVTNGVPGHVSDAYSQASSARSDVNVVEPGTMVISIQVLKNVTNNFSEDNVLGRGGFGTVYKGELHDGTKIAVKRMESGVMGSKGLTEFTSEIAVLTKVRHRNLVSLLGYCLDGNERLLVYEYMPQGTLSRHLFDWEKEGLKPLDWKRRLGIALDVARGVEYLHSLAHQSFIHRDLKPSNILLGDDMKAKVADFGLVRLAPDGKSCSVETRLAGTFGYLAPEYAVTGRVTTKADVFSFGVILMELITGRKALDESQPEDSVHLVTWFRRMQLNKDDKSFRKSIVDPALAIDEEDDETLASVGTVAELAGHCCAREPHQRPDMGHAVNVLASLAELWKPSDPDSEDSYGIDLDMTLPQALKKWQGMDGASSSSSSFLDMDNTHTSIPTRPPGFAESFTSADGR</sequence>
<dbReference type="InterPro" id="IPR011009">
    <property type="entry name" value="Kinase-like_dom_sf"/>
</dbReference>
<evidence type="ECO:0000256" key="3">
    <source>
        <dbReference type="ARBA" id="ARBA00012513"/>
    </source>
</evidence>
<dbReference type="SUPFAM" id="SSF52058">
    <property type="entry name" value="L domain-like"/>
    <property type="match status" value="1"/>
</dbReference>
<feature type="signal peptide" evidence="22">
    <location>
        <begin position="1"/>
        <end position="21"/>
    </location>
</feature>
<keyword evidence="5" id="KW-0433">Leucine-rich repeat</keyword>
<evidence type="ECO:0000313" key="24">
    <source>
        <dbReference type="EMBL" id="KAJ6848374.1"/>
    </source>
</evidence>
<evidence type="ECO:0000256" key="19">
    <source>
        <dbReference type="ARBA" id="ARBA00048679"/>
    </source>
</evidence>
<dbReference type="FunFam" id="3.30.200.20:FF:000226">
    <property type="entry name" value="receptor protein kinase TMK1"/>
    <property type="match status" value="1"/>
</dbReference>
<dbReference type="CDD" id="cd14066">
    <property type="entry name" value="STKc_IRAK"/>
    <property type="match status" value="1"/>
</dbReference>
<dbReference type="PANTHER" id="PTHR47986:SF29">
    <property type="entry name" value="RECEPTOR PROTEIN KINASE TMK1"/>
    <property type="match status" value="1"/>
</dbReference>
<comment type="caution">
    <text evidence="24">The sequence shown here is derived from an EMBL/GenBank/DDBJ whole genome shotgun (WGS) entry which is preliminary data.</text>
</comment>
<dbReference type="InterPro" id="IPR032675">
    <property type="entry name" value="LRR_dom_sf"/>
</dbReference>
<dbReference type="InterPro" id="IPR052422">
    <property type="entry name" value="Auxin_Ser/Thr_Kinase"/>
</dbReference>
<comment type="catalytic activity">
    <reaction evidence="19">
        <text>L-seryl-[protein] + ATP = O-phospho-L-seryl-[protein] + ADP + H(+)</text>
        <dbReference type="Rhea" id="RHEA:17989"/>
        <dbReference type="Rhea" id="RHEA-COMP:9863"/>
        <dbReference type="Rhea" id="RHEA-COMP:11604"/>
        <dbReference type="ChEBI" id="CHEBI:15378"/>
        <dbReference type="ChEBI" id="CHEBI:29999"/>
        <dbReference type="ChEBI" id="CHEBI:30616"/>
        <dbReference type="ChEBI" id="CHEBI:83421"/>
        <dbReference type="ChEBI" id="CHEBI:456216"/>
        <dbReference type="EC" id="2.7.11.1"/>
    </reaction>
</comment>
<keyword evidence="14" id="KW-0472">Membrane</keyword>
<keyword evidence="12 20" id="KW-0067">ATP-binding</keyword>
<organism evidence="24 25">
    <name type="scientific">Iris pallida</name>
    <name type="common">Sweet iris</name>
    <dbReference type="NCBI Taxonomy" id="29817"/>
    <lineage>
        <taxon>Eukaryota</taxon>
        <taxon>Viridiplantae</taxon>
        <taxon>Streptophyta</taxon>
        <taxon>Embryophyta</taxon>
        <taxon>Tracheophyta</taxon>
        <taxon>Spermatophyta</taxon>
        <taxon>Magnoliopsida</taxon>
        <taxon>Liliopsida</taxon>
        <taxon>Asparagales</taxon>
        <taxon>Iridaceae</taxon>
        <taxon>Iridoideae</taxon>
        <taxon>Irideae</taxon>
        <taxon>Iris</taxon>
    </lineage>
</organism>
<dbReference type="EC" id="2.7.11.1" evidence="3"/>
<evidence type="ECO:0000313" key="25">
    <source>
        <dbReference type="Proteomes" id="UP001140949"/>
    </source>
</evidence>
<dbReference type="GO" id="GO:0005524">
    <property type="term" value="F:ATP binding"/>
    <property type="evidence" value="ECO:0007669"/>
    <property type="project" value="UniProtKB-UniRule"/>
</dbReference>
<dbReference type="Gene3D" id="3.80.10.10">
    <property type="entry name" value="Ribonuclease Inhibitor"/>
    <property type="match status" value="2"/>
</dbReference>
<evidence type="ECO:0000256" key="7">
    <source>
        <dbReference type="ARBA" id="ARBA00022692"/>
    </source>
</evidence>
<evidence type="ECO:0000256" key="6">
    <source>
        <dbReference type="ARBA" id="ARBA00022679"/>
    </source>
</evidence>
<dbReference type="PROSITE" id="PS00108">
    <property type="entry name" value="PROTEIN_KINASE_ST"/>
    <property type="match status" value="1"/>
</dbReference>
<evidence type="ECO:0000256" key="4">
    <source>
        <dbReference type="ARBA" id="ARBA00022527"/>
    </source>
</evidence>
<gene>
    <name evidence="24" type="ORF">M6B38_273995</name>
</gene>
<keyword evidence="16 24" id="KW-0675">Receptor</keyword>
<evidence type="ECO:0000256" key="11">
    <source>
        <dbReference type="ARBA" id="ARBA00022777"/>
    </source>
</evidence>
<feature type="domain" description="Protein kinase" evidence="23">
    <location>
        <begin position="594"/>
        <end position="880"/>
    </location>
</feature>
<dbReference type="GO" id="GO:0005886">
    <property type="term" value="C:plasma membrane"/>
    <property type="evidence" value="ECO:0007669"/>
    <property type="project" value="UniProtKB-SubCell"/>
</dbReference>
<keyword evidence="25" id="KW-1185">Reference proteome</keyword>
<dbReference type="Pfam" id="PF00560">
    <property type="entry name" value="LRR_1"/>
    <property type="match status" value="3"/>
</dbReference>
<keyword evidence="8 22" id="KW-0732">Signal</keyword>
<keyword evidence="10 20" id="KW-0547">Nucleotide-binding</keyword>
<evidence type="ECO:0000259" key="23">
    <source>
        <dbReference type="PROSITE" id="PS50011"/>
    </source>
</evidence>
<feature type="region of interest" description="Disordered" evidence="21">
    <location>
        <begin position="450"/>
        <end position="483"/>
    </location>
</feature>
<evidence type="ECO:0000256" key="20">
    <source>
        <dbReference type="PROSITE-ProRule" id="PRU10141"/>
    </source>
</evidence>
<protein>
    <recommendedName>
        <fullName evidence="3">non-specific serine/threonine protein kinase</fullName>
        <ecNumber evidence="3">2.7.11.1</ecNumber>
    </recommendedName>
</protein>
<keyword evidence="17" id="KW-0325">Glycoprotein</keyword>
<evidence type="ECO:0000256" key="17">
    <source>
        <dbReference type="ARBA" id="ARBA00023180"/>
    </source>
</evidence>
<feature type="compositionally biased region" description="Polar residues" evidence="21">
    <location>
        <begin position="457"/>
        <end position="471"/>
    </location>
</feature>
<evidence type="ECO:0000256" key="12">
    <source>
        <dbReference type="ARBA" id="ARBA00022840"/>
    </source>
</evidence>
<evidence type="ECO:0000256" key="21">
    <source>
        <dbReference type="SAM" id="MobiDB-lite"/>
    </source>
</evidence>
<reference evidence="24" key="1">
    <citation type="journal article" date="2023" name="GigaByte">
        <title>Genome assembly of the bearded iris, Iris pallida Lam.</title>
        <authorList>
            <person name="Bruccoleri R.E."/>
            <person name="Oakeley E.J."/>
            <person name="Faust A.M.E."/>
            <person name="Altorfer M."/>
            <person name="Dessus-Babus S."/>
            <person name="Burckhardt D."/>
            <person name="Oertli M."/>
            <person name="Naumann U."/>
            <person name="Petersen F."/>
            <person name="Wong J."/>
        </authorList>
    </citation>
    <scope>NUCLEOTIDE SEQUENCE</scope>
    <source>
        <strain evidence="24">GSM-AAB239-AS_SAM_17_03QT</strain>
    </source>
</reference>
<feature type="chain" id="PRO_5043960262" description="non-specific serine/threonine protein kinase" evidence="22">
    <location>
        <begin position="22"/>
        <end position="950"/>
    </location>
</feature>
<dbReference type="PROSITE" id="PS50011">
    <property type="entry name" value="PROTEIN_KINASE_DOM"/>
    <property type="match status" value="1"/>
</dbReference>
<evidence type="ECO:0000256" key="18">
    <source>
        <dbReference type="ARBA" id="ARBA00047899"/>
    </source>
</evidence>
<feature type="binding site" evidence="20">
    <location>
        <position position="622"/>
    </location>
    <ligand>
        <name>ATP</name>
        <dbReference type="ChEBI" id="CHEBI:30616"/>
    </ligand>
</feature>
<evidence type="ECO:0000256" key="9">
    <source>
        <dbReference type="ARBA" id="ARBA00022737"/>
    </source>
</evidence>
<dbReference type="Gene3D" id="3.30.200.20">
    <property type="entry name" value="Phosphorylase Kinase, domain 1"/>
    <property type="match status" value="1"/>
</dbReference>
<reference evidence="24" key="2">
    <citation type="submission" date="2023-04" db="EMBL/GenBank/DDBJ databases">
        <authorList>
            <person name="Bruccoleri R.E."/>
            <person name="Oakeley E.J."/>
            <person name="Faust A.-M."/>
            <person name="Dessus-Babus S."/>
            <person name="Altorfer M."/>
            <person name="Burckhardt D."/>
            <person name="Oertli M."/>
            <person name="Naumann U."/>
            <person name="Petersen F."/>
            <person name="Wong J."/>
        </authorList>
    </citation>
    <scope>NUCLEOTIDE SEQUENCE</scope>
    <source>
        <strain evidence="24">GSM-AAB239-AS_SAM_17_03QT</strain>
        <tissue evidence="24">Leaf</tissue>
    </source>
</reference>
<proteinExistence type="inferred from homology"/>
<keyword evidence="11 24" id="KW-0418">Kinase</keyword>
<dbReference type="AlphaFoldDB" id="A0AAX6I6K1"/>
<evidence type="ECO:0000256" key="2">
    <source>
        <dbReference type="ARBA" id="ARBA00008684"/>
    </source>
</evidence>
<dbReference type="InterPro" id="IPR013210">
    <property type="entry name" value="LRR_N_plant-typ"/>
</dbReference>
<keyword evidence="15" id="KW-1015">Disulfide bond</keyword>